<feature type="non-terminal residue" evidence="2">
    <location>
        <position position="108"/>
    </location>
</feature>
<dbReference type="InterPro" id="IPR035965">
    <property type="entry name" value="PAS-like_dom_sf"/>
</dbReference>
<evidence type="ECO:0000259" key="1">
    <source>
        <dbReference type="Pfam" id="PF13426"/>
    </source>
</evidence>
<accession>X1DU38</accession>
<comment type="caution">
    <text evidence="2">The sequence shown here is derived from an EMBL/GenBank/DDBJ whole genome shotgun (WGS) entry which is preliminary data.</text>
</comment>
<name>X1DU38_9ZZZZ</name>
<reference evidence="2" key="1">
    <citation type="journal article" date="2014" name="Front. Microbiol.">
        <title>High frequency of phylogenetically diverse reductive dehalogenase-homologous genes in deep subseafloor sedimentary metagenomes.</title>
        <authorList>
            <person name="Kawai M."/>
            <person name="Futagami T."/>
            <person name="Toyoda A."/>
            <person name="Takaki Y."/>
            <person name="Nishi S."/>
            <person name="Hori S."/>
            <person name="Arai W."/>
            <person name="Tsubouchi T."/>
            <person name="Morono Y."/>
            <person name="Uchiyama I."/>
            <person name="Ito T."/>
            <person name="Fujiyama A."/>
            <person name="Inagaki F."/>
            <person name="Takami H."/>
        </authorList>
    </citation>
    <scope>NUCLEOTIDE SEQUENCE</scope>
    <source>
        <strain evidence="2">Expedition CK06-06</strain>
    </source>
</reference>
<organism evidence="2">
    <name type="scientific">marine sediment metagenome</name>
    <dbReference type="NCBI Taxonomy" id="412755"/>
    <lineage>
        <taxon>unclassified sequences</taxon>
        <taxon>metagenomes</taxon>
        <taxon>ecological metagenomes</taxon>
    </lineage>
</organism>
<dbReference type="Pfam" id="PF13426">
    <property type="entry name" value="PAS_9"/>
    <property type="match status" value="1"/>
</dbReference>
<dbReference type="InterPro" id="IPR000014">
    <property type="entry name" value="PAS"/>
</dbReference>
<feature type="non-terminal residue" evidence="2">
    <location>
        <position position="1"/>
    </location>
</feature>
<gene>
    <name evidence="2" type="ORF">S01H4_65325</name>
</gene>
<dbReference type="CDD" id="cd00130">
    <property type="entry name" value="PAS"/>
    <property type="match status" value="1"/>
</dbReference>
<dbReference type="SUPFAM" id="SSF55785">
    <property type="entry name" value="PYP-like sensor domain (PAS domain)"/>
    <property type="match status" value="1"/>
</dbReference>
<dbReference type="AlphaFoldDB" id="X1DU38"/>
<dbReference type="EMBL" id="BART01039929">
    <property type="protein sequence ID" value="GAH24536.1"/>
    <property type="molecule type" value="Genomic_DNA"/>
</dbReference>
<dbReference type="Gene3D" id="3.30.450.20">
    <property type="entry name" value="PAS domain"/>
    <property type="match status" value="1"/>
</dbReference>
<dbReference type="NCBIfam" id="TIGR00229">
    <property type="entry name" value="sensory_box"/>
    <property type="match status" value="1"/>
</dbReference>
<proteinExistence type="predicted"/>
<sequence>IFDLDGNLLDCNKATNMFLSEHTLENDIIGKNFREFWSYHEKDKPLIPLFEEILEKITKDEKNLKFEFPIHRSIGDKLWVSAIASLLKIGKETVIQFIMQDITKRKNT</sequence>
<protein>
    <recommendedName>
        <fullName evidence="1">PAS domain-containing protein</fullName>
    </recommendedName>
</protein>
<evidence type="ECO:0000313" key="2">
    <source>
        <dbReference type="EMBL" id="GAH24536.1"/>
    </source>
</evidence>
<feature type="domain" description="PAS" evidence="1">
    <location>
        <begin position="3"/>
        <end position="104"/>
    </location>
</feature>